<dbReference type="Proteomes" id="UP000051295">
    <property type="component" value="Unassembled WGS sequence"/>
</dbReference>
<sequence>MTEIPRTPLLLALAGLLPFLWSAATVLSPGLADWGQGILGARFVGPYAGLFYSTVILSFMSGVLWGFATKMTGSSASLGYVLSVLPALWVFFTMGGGAYNAGIMLLIGFTGILGLDWYFWRAGAAPGWWMRLRLMITAVVLLCLVIGLTQ</sequence>
<feature type="transmembrane region" description="Helical" evidence="1">
    <location>
        <begin position="132"/>
        <end position="149"/>
    </location>
</feature>
<feature type="transmembrane region" description="Helical" evidence="1">
    <location>
        <begin position="98"/>
        <end position="120"/>
    </location>
</feature>
<dbReference type="STRING" id="1641875.XM53_05610"/>
<name>A0A0T5NYN7_9RHOB</name>
<evidence type="ECO:0000313" key="3">
    <source>
        <dbReference type="Proteomes" id="UP000051295"/>
    </source>
</evidence>
<reference evidence="2 3" key="1">
    <citation type="submission" date="2015-04" db="EMBL/GenBank/DDBJ databases">
        <title>The draft genome sequence of Roseovarius sp.R12b.</title>
        <authorList>
            <person name="Li G."/>
            <person name="Lai Q."/>
            <person name="Shao Z."/>
            <person name="Yan P."/>
        </authorList>
    </citation>
    <scope>NUCLEOTIDE SEQUENCE [LARGE SCALE GENOMIC DNA]</scope>
    <source>
        <strain evidence="2 3">R12B</strain>
    </source>
</reference>
<keyword evidence="1" id="KW-0472">Membrane</keyword>
<keyword evidence="1" id="KW-1133">Transmembrane helix</keyword>
<accession>A0A0T5NYN7</accession>
<dbReference type="OrthoDB" id="5297436at2"/>
<keyword evidence="1" id="KW-0812">Transmembrane</keyword>
<dbReference type="InterPro" id="IPR021836">
    <property type="entry name" value="DUF3429"/>
</dbReference>
<dbReference type="EMBL" id="LAXJ01000003">
    <property type="protein sequence ID" value="KRS14013.1"/>
    <property type="molecule type" value="Genomic_DNA"/>
</dbReference>
<protein>
    <submittedName>
        <fullName evidence="2">Membrane protein</fullName>
    </submittedName>
</protein>
<proteinExistence type="predicted"/>
<dbReference type="AlphaFoldDB" id="A0A0T5NYN7"/>
<dbReference type="PANTHER" id="PTHR15887">
    <property type="entry name" value="TRANSMEMBRANE PROTEIN 69"/>
    <property type="match status" value="1"/>
</dbReference>
<feature type="transmembrane region" description="Helical" evidence="1">
    <location>
        <begin position="75"/>
        <end position="92"/>
    </location>
</feature>
<keyword evidence="3" id="KW-1185">Reference proteome</keyword>
<dbReference type="PANTHER" id="PTHR15887:SF1">
    <property type="entry name" value="TRANSMEMBRANE PROTEIN 69"/>
    <property type="match status" value="1"/>
</dbReference>
<comment type="caution">
    <text evidence="2">The sequence shown here is derived from an EMBL/GenBank/DDBJ whole genome shotgun (WGS) entry which is preliminary data.</text>
</comment>
<dbReference type="PATRIC" id="fig|1641875.4.peg.3148"/>
<organism evidence="2 3">
    <name type="scientific">Roseovarius atlanticus</name>
    <dbReference type="NCBI Taxonomy" id="1641875"/>
    <lineage>
        <taxon>Bacteria</taxon>
        <taxon>Pseudomonadati</taxon>
        <taxon>Pseudomonadota</taxon>
        <taxon>Alphaproteobacteria</taxon>
        <taxon>Rhodobacterales</taxon>
        <taxon>Roseobacteraceae</taxon>
        <taxon>Roseovarius</taxon>
    </lineage>
</organism>
<evidence type="ECO:0000256" key="1">
    <source>
        <dbReference type="SAM" id="Phobius"/>
    </source>
</evidence>
<evidence type="ECO:0000313" key="2">
    <source>
        <dbReference type="EMBL" id="KRS14013.1"/>
    </source>
</evidence>
<dbReference type="RefSeq" id="WP_057791113.1">
    <property type="nucleotide sequence ID" value="NZ_LAXJ01000003.1"/>
</dbReference>
<dbReference type="Pfam" id="PF11911">
    <property type="entry name" value="DUF3429"/>
    <property type="match status" value="1"/>
</dbReference>
<feature type="transmembrane region" description="Helical" evidence="1">
    <location>
        <begin position="48"/>
        <end position="68"/>
    </location>
</feature>
<gene>
    <name evidence="2" type="ORF">XM53_05610</name>
</gene>